<evidence type="ECO:0000256" key="5">
    <source>
        <dbReference type="ARBA" id="ARBA00023136"/>
    </source>
</evidence>
<organism evidence="7 8">
    <name type="scientific">Intestinimonas massiliensis</name>
    <name type="common">ex Afouda et al. 2020</name>
    <dbReference type="NCBI Taxonomy" id="1673721"/>
    <lineage>
        <taxon>Bacteria</taxon>
        <taxon>Bacillati</taxon>
        <taxon>Bacillota</taxon>
        <taxon>Clostridia</taxon>
        <taxon>Eubacteriales</taxon>
        <taxon>Intestinimonas</taxon>
    </lineage>
</organism>
<evidence type="ECO:0000256" key="1">
    <source>
        <dbReference type="ARBA" id="ARBA00004141"/>
    </source>
</evidence>
<feature type="transmembrane region" description="Helical" evidence="6">
    <location>
        <begin position="21"/>
        <end position="47"/>
    </location>
</feature>
<dbReference type="GO" id="GO:0008360">
    <property type="term" value="P:regulation of cell shape"/>
    <property type="evidence" value="ECO:0007669"/>
    <property type="project" value="UniProtKB-KW"/>
</dbReference>
<dbReference type="EMBL" id="JANFYS010000008">
    <property type="protein sequence ID" value="MCQ4769896.1"/>
    <property type="molecule type" value="Genomic_DNA"/>
</dbReference>
<feature type="transmembrane region" description="Helical" evidence="6">
    <location>
        <begin position="91"/>
        <end position="109"/>
    </location>
</feature>
<dbReference type="GO" id="GO:0032153">
    <property type="term" value="C:cell division site"/>
    <property type="evidence" value="ECO:0007669"/>
    <property type="project" value="TreeGrafter"/>
</dbReference>
<protein>
    <submittedName>
        <fullName evidence="7">FtsW/RodA/SpoVE family cell cycle protein</fullName>
    </submittedName>
</protein>
<dbReference type="RefSeq" id="WP_242853700.1">
    <property type="nucleotide sequence ID" value="NZ_LN869529.1"/>
</dbReference>
<dbReference type="PANTHER" id="PTHR30474">
    <property type="entry name" value="CELL CYCLE PROTEIN"/>
    <property type="match status" value="1"/>
</dbReference>
<gene>
    <name evidence="7" type="ORF">NE579_05390</name>
</gene>
<dbReference type="AlphaFoldDB" id="A0AAW5JIL1"/>
<dbReference type="GO" id="GO:0051301">
    <property type="term" value="P:cell division"/>
    <property type="evidence" value="ECO:0007669"/>
    <property type="project" value="InterPro"/>
</dbReference>
<accession>A0AAW5JIL1</accession>
<evidence type="ECO:0000313" key="7">
    <source>
        <dbReference type="EMBL" id="MCQ4769896.1"/>
    </source>
</evidence>
<comment type="caution">
    <text evidence="7">The sequence shown here is derived from an EMBL/GenBank/DDBJ whole genome shotgun (WGS) entry which is preliminary data.</text>
</comment>
<dbReference type="Pfam" id="PF01098">
    <property type="entry name" value="FTSW_RODA_SPOVE"/>
    <property type="match status" value="1"/>
</dbReference>
<dbReference type="GO" id="GO:0015648">
    <property type="term" value="F:lipid-linked peptidoglycan transporter activity"/>
    <property type="evidence" value="ECO:0007669"/>
    <property type="project" value="TreeGrafter"/>
</dbReference>
<keyword evidence="3" id="KW-0133">Cell shape</keyword>
<proteinExistence type="predicted"/>
<dbReference type="Proteomes" id="UP001204562">
    <property type="component" value="Unassembled WGS sequence"/>
</dbReference>
<evidence type="ECO:0000256" key="3">
    <source>
        <dbReference type="ARBA" id="ARBA00022960"/>
    </source>
</evidence>
<feature type="transmembrane region" description="Helical" evidence="6">
    <location>
        <begin position="339"/>
        <end position="366"/>
    </location>
</feature>
<feature type="transmembrane region" description="Helical" evidence="6">
    <location>
        <begin position="306"/>
        <end position="327"/>
    </location>
</feature>
<keyword evidence="5 6" id="KW-0472">Membrane</keyword>
<evidence type="ECO:0000256" key="6">
    <source>
        <dbReference type="SAM" id="Phobius"/>
    </source>
</evidence>
<keyword evidence="4 6" id="KW-1133">Transmembrane helix</keyword>
<reference evidence="7" key="1">
    <citation type="submission" date="2022-06" db="EMBL/GenBank/DDBJ databases">
        <title>Isolation of gut microbiota from human fecal samples.</title>
        <authorList>
            <person name="Pamer E.G."/>
            <person name="Barat B."/>
            <person name="Waligurski E."/>
            <person name="Medina S."/>
            <person name="Paddock L."/>
            <person name="Mostad J."/>
        </authorList>
    </citation>
    <scope>NUCLEOTIDE SEQUENCE</scope>
    <source>
        <strain evidence="7">DFI.9.91</strain>
    </source>
</reference>
<evidence type="ECO:0000256" key="4">
    <source>
        <dbReference type="ARBA" id="ARBA00022989"/>
    </source>
</evidence>
<feature type="transmembrane region" description="Helical" evidence="6">
    <location>
        <begin position="205"/>
        <end position="224"/>
    </location>
</feature>
<feature type="transmembrane region" description="Helical" evidence="6">
    <location>
        <begin position="59"/>
        <end position="79"/>
    </location>
</feature>
<feature type="transmembrane region" description="Helical" evidence="6">
    <location>
        <begin position="372"/>
        <end position="393"/>
    </location>
</feature>
<evidence type="ECO:0000256" key="2">
    <source>
        <dbReference type="ARBA" id="ARBA00022692"/>
    </source>
</evidence>
<name>A0AAW5JIL1_9FIRM</name>
<dbReference type="GO" id="GO:0005886">
    <property type="term" value="C:plasma membrane"/>
    <property type="evidence" value="ECO:0007669"/>
    <property type="project" value="TreeGrafter"/>
</dbReference>
<comment type="subcellular location">
    <subcellularLocation>
        <location evidence="1">Membrane</location>
        <topology evidence="1">Multi-pass membrane protein</topology>
    </subcellularLocation>
</comment>
<sequence>MLLNTKRRAVSMWFRDALREFFHKADLLLLGLCVAASLFGVVLIYSATRYLGEAGSRFVPIQLAAICLGVVAYAVMSFVDIELFTERSWKWMLVFNVFLILLLLTPFGVGKEETGNNSWLDFPFLPVNIQPAEVAKIFFILVLAWQCARYQEWGISRPGPVFLLAGHTLFMAGLIAVVSGDFGMVLVYLFLFVVMAWTAGVKKRWFLLGGGAAAGGLALVWPHLPQYITLRFTVVIDHILGVTEPASYLEQTQGKGWQQSRSILAIGSGGLTGQGYLQGTQTQSTAEEALNARYTDEIFAVCGEELGLVGCLLVLLLLTAIILRCLWVARHASSPMSAYVAMGYGGMLLIQTFVNVASCLYIFPLVGLTLPFFSYGGSSILTLFACMGIVSGVKMRSLPSWLRDRSQL</sequence>
<evidence type="ECO:0000313" key="8">
    <source>
        <dbReference type="Proteomes" id="UP001204562"/>
    </source>
</evidence>
<keyword evidence="2 6" id="KW-0812">Transmembrane</keyword>
<dbReference type="InterPro" id="IPR001182">
    <property type="entry name" value="FtsW/RodA"/>
</dbReference>